<name>A0A1P8JZX3_9BURK</name>
<reference evidence="3 4" key="1">
    <citation type="submission" date="2017-01" db="EMBL/GenBank/DDBJ databases">
        <authorList>
            <person name="Mah S.A."/>
            <person name="Swanson W.J."/>
            <person name="Moy G.W."/>
            <person name="Vacquier V.D."/>
        </authorList>
    </citation>
    <scope>NUCLEOTIDE SEQUENCE [LARGE SCALE GENOMIC DNA]</scope>
    <source>
        <strain evidence="3 4">DCY110</strain>
    </source>
</reference>
<evidence type="ECO:0000259" key="2">
    <source>
        <dbReference type="Pfam" id="PF09832"/>
    </source>
</evidence>
<dbReference type="Proteomes" id="UP000186609">
    <property type="component" value="Chromosome"/>
</dbReference>
<accession>A0A1P8JZX3</accession>
<proteinExistence type="predicted"/>
<dbReference type="AlphaFoldDB" id="A0A1P8JZX3"/>
<dbReference type="KEGG" id="rhy:RD110_20405"/>
<keyword evidence="4" id="KW-1185">Reference proteome</keyword>
<organism evidence="3 4">
    <name type="scientific">Rhodoferax koreensis</name>
    <dbReference type="NCBI Taxonomy" id="1842727"/>
    <lineage>
        <taxon>Bacteria</taxon>
        <taxon>Pseudomonadati</taxon>
        <taxon>Pseudomonadota</taxon>
        <taxon>Betaproteobacteria</taxon>
        <taxon>Burkholderiales</taxon>
        <taxon>Comamonadaceae</taxon>
        <taxon>Rhodoferax</taxon>
    </lineage>
</organism>
<protein>
    <recommendedName>
        <fullName evidence="2">DUF2059 domain-containing protein</fullName>
    </recommendedName>
</protein>
<feature type="domain" description="DUF2059" evidence="2">
    <location>
        <begin position="114"/>
        <end position="144"/>
    </location>
</feature>
<dbReference type="EMBL" id="CP019236">
    <property type="protein sequence ID" value="APW39285.1"/>
    <property type="molecule type" value="Genomic_DNA"/>
</dbReference>
<gene>
    <name evidence="3" type="ORF">RD110_20405</name>
</gene>
<evidence type="ECO:0000313" key="4">
    <source>
        <dbReference type="Proteomes" id="UP000186609"/>
    </source>
</evidence>
<evidence type="ECO:0000256" key="1">
    <source>
        <dbReference type="SAM" id="SignalP"/>
    </source>
</evidence>
<evidence type="ECO:0000313" key="3">
    <source>
        <dbReference type="EMBL" id="APW39285.1"/>
    </source>
</evidence>
<feature type="signal peptide" evidence="1">
    <location>
        <begin position="1"/>
        <end position="25"/>
    </location>
</feature>
<dbReference type="RefSeq" id="WP_076201552.1">
    <property type="nucleotide sequence ID" value="NZ_CP019236.1"/>
</dbReference>
<feature type="chain" id="PRO_5012207726" description="DUF2059 domain-containing protein" evidence="1">
    <location>
        <begin position="26"/>
        <end position="197"/>
    </location>
</feature>
<dbReference type="InterPro" id="IPR018637">
    <property type="entry name" value="DUF2059"/>
</dbReference>
<dbReference type="STRING" id="1842727.RD110_20405"/>
<dbReference type="Pfam" id="PF09832">
    <property type="entry name" value="DUF2059"/>
    <property type="match status" value="1"/>
</dbReference>
<sequence>MKKYLWSVPAVSAIALFAVTGLAHAESTPAKKELVAKVIRLQMPVREQMMRQMAQSPVASMAQQVGQILQFRVPPEKREALTKEIQGYIGKYVDETMALLREREAKAATTVIGPMLEEKFSEDELKQLVTFLESPVQKKYLDTTAEGLKALSTQLVADTRGVVESKFKVMEQTVTKRLNEVVGPAAAPASPAAPSTK</sequence>
<keyword evidence="1" id="KW-0732">Signal</keyword>